<gene>
    <name evidence="7" type="ORF">RM574_01640</name>
</gene>
<dbReference type="PANTHER" id="PTHR30136:SF24">
    <property type="entry name" value="HTH-TYPE TRANSCRIPTIONAL REPRESSOR ALLR"/>
    <property type="match status" value="1"/>
</dbReference>
<dbReference type="InterPro" id="IPR005471">
    <property type="entry name" value="Tscrpt_reg_IclR_N"/>
</dbReference>
<dbReference type="AlphaFoldDB" id="A0ABD5DY77"/>
<evidence type="ECO:0000256" key="4">
    <source>
        <dbReference type="SAM" id="MobiDB-lite"/>
    </source>
</evidence>
<name>A0ABD5DY77_9ACTN</name>
<dbReference type="GO" id="GO:0006355">
    <property type="term" value="P:regulation of DNA-templated transcription"/>
    <property type="evidence" value="ECO:0007669"/>
    <property type="project" value="UniProtKB-ARBA"/>
</dbReference>
<dbReference type="Gene3D" id="3.30.450.40">
    <property type="match status" value="1"/>
</dbReference>
<accession>A0ABD5DY77</accession>
<dbReference type="Pfam" id="PF01614">
    <property type="entry name" value="IclR_C"/>
    <property type="match status" value="1"/>
</dbReference>
<evidence type="ECO:0000256" key="2">
    <source>
        <dbReference type="ARBA" id="ARBA00023125"/>
    </source>
</evidence>
<dbReference type="SUPFAM" id="SSF55781">
    <property type="entry name" value="GAF domain-like"/>
    <property type="match status" value="1"/>
</dbReference>
<evidence type="ECO:0000256" key="3">
    <source>
        <dbReference type="ARBA" id="ARBA00023163"/>
    </source>
</evidence>
<organism evidence="7 8">
    <name type="scientific">Streptomyces evansiae</name>
    <dbReference type="NCBI Taxonomy" id="3075535"/>
    <lineage>
        <taxon>Bacteria</taxon>
        <taxon>Bacillati</taxon>
        <taxon>Actinomycetota</taxon>
        <taxon>Actinomycetes</taxon>
        <taxon>Kitasatosporales</taxon>
        <taxon>Streptomycetaceae</taxon>
        <taxon>Streptomyces</taxon>
    </lineage>
</organism>
<keyword evidence="3" id="KW-0804">Transcription</keyword>
<dbReference type="PANTHER" id="PTHR30136">
    <property type="entry name" value="HELIX-TURN-HELIX TRANSCRIPTIONAL REGULATOR, ICLR FAMILY"/>
    <property type="match status" value="1"/>
</dbReference>
<dbReference type="GO" id="GO:0003677">
    <property type="term" value="F:DNA binding"/>
    <property type="evidence" value="ECO:0007669"/>
    <property type="project" value="UniProtKB-KW"/>
</dbReference>
<dbReference type="EMBL" id="JAVRER010000002">
    <property type="protein sequence ID" value="MDT0414181.1"/>
    <property type="molecule type" value="Genomic_DNA"/>
</dbReference>
<evidence type="ECO:0000256" key="1">
    <source>
        <dbReference type="ARBA" id="ARBA00023015"/>
    </source>
</evidence>
<sequence>MNARSEGSAGEPGGADGTARDEGAPRRRGGKPAAGSPVIDRAFALLNAFDSGHRALTPAELAQRAGMPRSSALRLARSLVRVGALERRADGVFVVGLRLLETASLAPRGHGLRAVAMPYLDDLVHVTHQHALLAVRDEAEALLVERLSAREASPVRYRVGGRVPLTHTGVGLVLLAFAPPTLQDRLIASYVPGPGLDDVRTPADLRRLLAEVRRTGFARGRLTTPWPMSTVAAPVRDASGVVAALSVVAPSDSFPATDYAAAVRATARAVSRALRADAEEAPAAG</sequence>
<feature type="region of interest" description="Disordered" evidence="4">
    <location>
        <begin position="1"/>
        <end position="35"/>
    </location>
</feature>
<dbReference type="PROSITE" id="PS51078">
    <property type="entry name" value="ICLR_ED"/>
    <property type="match status" value="1"/>
</dbReference>
<dbReference type="SUPFAM" id="SSF46785">
    <property type="entry name" value="Winged helix' DNA-binding domain"/>
    <property type="match status" value="1"/>
</dbReference>
<dbReference type="PROSITE" id="PS51077">
    <property type="entry name" value="HTH_ICLR"/>
    <property type="match status" value="1"/>
</dbReference>
<protein>
    <submittedName>
        <fullName evidence="7">IclR family transcriptional regulator</fullName>
    </submittedName>
</protein>
<comment type="caution">
    <text evidence="7">The sequence shown here is derived from an EMBL/GenBank/DDBJ whole genome shotgun (WGS) entry which is preliminary data.</text>
</comment>
<dbReference type="InterPro" id="IPR036390">
    <property type="entry name" value="WH_DNA-bd_sf"/>
</dbReference>
<dbReference type="InterPro" id="IPR029016">
    <property type="entry name" value="GAF-like_dom_sf"/>
</dbReference>
<keyword evidence="1" id="KW-0805">Transcription regulation</keyword>
<feature type="domain" description="IclR-ED" evidence="6">
    <location>
        <begin position="98"/>
        <end position="276"/>
    </location>
</feature>
<dbReference type="InterPro" id="IPR014757">
    <property type="entry name" value="Tscrpt_reg_IclR_C"/>
</dbReference>
<dbReference type="InterPro" id="IPR036388">
    <property type="entry name" value="WH-like_DNA-bd_sf"/>
</dbReference>
<dbReference type="InterPro" id="IPR050707">
    <property type="entry name" value="HTH_MetabolicPath_Reg"/>
</dbReference>
<evidence type="ECO:0000313" key="8">
    <source>
        <dbReference type="Proteomes" id="UP001183607"/>
    </source>
</evidence>
<dbReference type="Pfam" id="PF09339">
    <property type="entry name" value="HTH_IclR"/>
    <property type="match status" value="1"/>
</dbReference>
<reference evidence="8" key="1">
    <citation type="submission" date="2023-07" db="EMBL/GenBank/DDBJ databases">
        <title>30 novel species of actinomycetes from the DSMZ collection.</title>
        <authorList>
            <person name="Nouioui I."/>
        </authorList>
    </citation>
    <scope>NUCLEOTIDE SEQUENCE [LARGE SCALE GENOMIC DNA]</scope>
    <source>
        <strain evidence="8">DSM 41982</strain>
    </source>
</reference>
<evidence type="ECO:0000259" key="5">
    <source>
        <dbReference type="PROSITE" id="PS51077"/>
    </source>
</evidence>
<feature type="domain" description="HTH iclR-type" evidence="5">
    <location>
        <begin position="36"/>
        <end position="97"/>
    </location>
</feature>
<proteinExistence type="predicted"/>
<dbReference type="Gene3D" id="1.10.10.10">
    <property type="entry name" value="Winged helix-like DNA-binding domain superfamily/Winged helix DNA-binding domain"/>
    <property type="match status" value="1"/>
</dbReference>
<evidence type="ECO:0000313" key="7">
    <source>
        <dbReference type="EMBL" id="MDT0414181.1"/>
    </source>
</evidence>
<dbReference type="RefSeq" id="WP_311676532.1">
    <property type="nucleotide sequence ID" value="NZ_JAVRER010000002.1"/>
</dbReference>
<evidence type="ECO:0000259" key="6">
    <source>
        <dbReference type="PROSITE" id="PS51078"/>
    </source>
</evidence>
<dbReference type="SMART" id="SM00346">
    <property type="entry name" value="HTH_ICLR"/>
    <property type="match status" value="1"/>
</dbReference>
<dbReference type="Proteomes" id="UP001183607">
    <property type="component" value="Unassembled WGS sequence"/>
</dbReference>
<keyword evidence="2" id="KW-0238">DNA-binding</keyword>